<dbReference type="EC" id="3.4.14.10" evidence="4"/>
<evidence type="ECO:0000256" key="9">
    <source>
        <dbReference type="ARBA" id="ARBA00022801"/>
    </source>
</evidence>
<comment type="caution">
    <text evidence="18">The sequence shown here is derived from an EMBL/GenBank/DDBJ whole genome shotgun (WGS) entry which is preliminary data.</text>
</comment>
<protein>
    <recommendedName>
        <fullName evidence="4">tripeptidyl-peptidase II</fullName>
        <ecNumber evidence="4">3.4.14.10</ecNumber>
    </recommendedName>
</protein>
<keyword evidence="8 16" id="KW-0732">Signal</keyword>
<keyword evidence="19" id="KW-1185">Reference proteome</keyword>
<evidence type="ECO:0000256" key="4">
    <source>
        <dbReference type="ARBA" id="ARBA00012462"/>
    </source>
</evidence>
<dbReference type="Gene3D" id="3.40.50.200">
    <property type="entry name" value="Peptidase S8/S53 domain"/>
    <property type="match status" value="1"/>
</dbReference>
<feature type="active site" description="Charge relay system" evidence="15">
    <location>
        <position position="326"/>
    </location>
</feature>
<name>A0AAV0AWW8_PHAPC</name>
<dbReference type="CDD" id="cd11377">
    <property type="entry name" value="Pro-peptidase_S53"/>
    <property type="match status" value="1"/>
</dbReference>
<evidence type="ECO:0000256" key="8">
    <source>
        <dbReference type="ARBA" id="ARBA00022729"/>
    </source>
</evidence>
<dbReference type="Proteomes" id="UP001153365">
    <property type="component" value="Unassembled WGS sequence"/>
</dbReference>
<dbReference type="PANTHER" id="PTHR14218">
    <property type="entry name" value="PROTEASE S8 TRIPEPTIDYL PEPTIDASE I CLN2"/>
    <property type="match status" value="1"/>
</dbReference>
<feature type="domain" description="Peptidase S53" evidence="17">
    <location>
        <begin position="239"/>
        <end position="625"/>
    </location>
</feature>
<gene>
    <name evidence="18" type="ORF">PPACK8108_LOCUS9301</name>
</gene>
<evidence type="ECO:0000313" key="19">
    <source>
        <dbReference type="Proteomes" id="UP001153365"/>
    </source>
</evidence>
<keyword evidence="7 15" id="KW-0479">Metal-binding</keyword>
<evidence type="ECO:0000256" key="11">
    <source>
        <dbReference type="ARBA" id="ARBA00022837"/>
    </source>
</evidence>
<feature type="active site" description="Charge relay system" evidence="15">
    <location>
        <position position="322"/>
    </location>
</feature>
<keyword evidence="13" id="KW-0865">Zymogen</keyword>
<sequence length="669" mass="75119">MLLSFARLSQFLVLVILKVGIIYTNGKDSNRENDFLVFESHSAPSTYKKTEIPSDENHFLNLKIALKQKNFAGLEERLNSISDPKSSFYGNHLSGSDIRQFTSPDDNTLKTFLEWIVDNGIDQRKLKWSPSRDWVILKEVALKKAEKILNTKFYNFEHETGYKIIRTETYSLPKYLHPHVDMVQPTTMFTKPDTEYSTIKKFEHLSTETNKPTKFSASQNCYNPINLLKFKINLFTFCVLKTRCLRELYKTKNYVPVSANKGNKIAVTGFNDQRPFRTDVKAFLASERPEFTNATFEVVLVNGGIFTQNNTAEEIKRGVGLEASLDIQYTMALTLPTPNIFYSIGDGSPEDLSNEKTSDPVLKWLEFLWNQEDEAIPNVISTSYGSDELAAPKSYATRVCAEFAALGARGVSLIFSSGDYGVGGDGGPYCHTADDFKKPRFLSTFPASCPYVTSVGGTQNFFPEVAASRNGPAKFSSGGGFSEYFLRPSYQSKVVENYLHGIGKLHKGLYNEKGRGYPDVAAQGSRYTVFWNGEIWSMTGTSASAPTFASLISLLNDDRMSKGKKPLGFLNPWLYSEAFKGLNDIKSGNSEGCNTTGFPANVGWDPVTGFGTPNFEALLRISRKQSLAHKISFYTKKFWHKAKHSLKKTWNKISHKIVHVADKIHNIFT</sequence>
<dbReference type="EMBL" id="CALTRL010001991">
    <property type="protein sequence ID" value="CAH7674391.1"/>
    <property type="molecule type" value="Genomic_DNA"/>
</dbReference>
<feature type="binding site" evidence="15">
    <location>
        <position position="584"/>
    </location>
    <ligand>
        <name>Ca(2+)</name>
        <dbReference type="ChEBI" id="CHEBI:29108"/>
    </ligand>
</feature>
<dbReference type="Pfam" id="PF09286">
    <property type="entry name" value="Pro-kuma_activ"/>
    <property type="match status" value="1"/>
</dbReference>
<evidence type="ECO:0000256" key="14">
    <source>
        <dbReference type="ARBA" id="ARBA00023180"/>
    </source>
</evidence>
<evidence type="ECO:0000256" key="1">
    <source>
        <dbReference type="ARBA" id="ARBA00001910"/>
    </source>
</evidence>
<dbReference type="GO" id="GO:0005576">
    <property type="term" value="C:extracellular region"/>
    <property type="evidence" value="ECO:0007669"/>
    <property type="project" value="UniProtKB-SubCell"/>
</dbReference>
<feature type="active site" description="Charge relay system" evidence="15">
    <location>
        <position position="542"/>
    </location>
</feature>
<keyword evidence="6 15" id="KW-0645">Protease</keyword>
<comment type="catalytic activity">
    <reaction evidence="1">
        <text>Release of an N-terminal tripeptide from a polypeptide.</text>
        <dbReference type="EC" id="3.4.14.10"/>
    </reaction>
</comment>
<dbReference type="InterPro" id="IPR050819">
    <property type="entry name" value="Tripeptidyl-peptidase_I"/>
</dbReference>
<dbReference type="SMART" id="SM00944">
    <property type="entry name" value="Pro-kuma_activ"/>
    <property type="match status" value="1"/>
</dbReference>
<evidence type="ECO:0000256" key="7">
    <source>
        <dbReference type="ARBA" id="ARBA00022723"/>
    </source>
</evidence>
<feature type="binding site" evidence="15">
    <location>
        <position position="585"/>
    </location>
    <ligand>
        <name>Ca(2+)</name>
        <dbReference type="ChEBI" id="CHEBI:29108"/>
    </ligand>
</feature>
<comment type="cofactor">
    <cofactor evidence="15">
        <name>Ca(2+)</name>
        <dbReference type="ChEBI" id="CHEBI:29108"/>
    </cofactor>
    <text evidence="15">Binds 1 Ca(2+) ion per subunit.</text>
</comment>
<comment type="function">
    <text evidence="2">Secreted tripeptidyl-peptidase which degrades proteins at acidic pHs and is involved in virulence.</text>
</comment>
<dbReference type="GO" id="GO:0046872">
    <property type="term" value="F:metal ion binding"/>
    <property type="evidence" value="ECO:0007669"/>
    <property type="project" value="UniProtKB-UniRule"/>
</dbReference>
<feature type="binding site" evidence="15">
    <location>
        <position position="603"/>
    </location>
    <ligand>
        <name>Ca(2+)</name>
        <dbReference type="ChEBI" id="CHEBI:29108"/>
    </ligand>
</feature>
<dbReference type="PROSITE" id="PS51695">
    <property type="entry name" value="SEDOLISIN"/>
    <property type="match status" value="1"/>
</dbReference>
<keyword evidence="11 15" id="KW-0106">Calcium</keyword>
<evidence type="ECO:0000256" key="3">
    <source>
        <dbReference type="ARBA" id="ARBA00004239"/>
    </source>
</evidence>
<dbReference type="CDD" id="cd04056">
    <property type="entry name" value="Peptidases_S53"/>
    <property type="match status" value="1"/>
</dbReference>
<reference evidence="18" key="1">
    <citation type="submission" date="2022-06" db="EMBL/GenBank/DDBJ databases">
        <authorList>
            <consortium name="SYNGENTA / RWTH Aachen University"/>
        </authorList>
    </citation>
    <scope>NUCLEOTIDE SEQUENCE</scope>
</reference>
<dbReference type="GO" id="GO:0006508">
    <property type="term" value="P:proteolysis"/>
    <property type="evidence" value="ECO:0007669"/>
    <property type="project" value="UniProtKB-KW"/>
</dbReference>
<evidence type="ECO:0000259" key="17">
    <source>
        <dbReference type="PROSITE" id="PS51695"/>
    </source>
</evidence>
<dbReference type="SUPFAM" id="SSF54897">
    <property type="entry name" value="Protease propeptides/inhibitors"/>
    <property type="match status" value="1"/>
</dbReference>
<dbReference type="InterPro" id="IPR030400">
    <property type="entry name" value="Sedolisin_dom"/>
</dbReference>
<organism evidence="18 19">
    <name type="scientific">Phakopsora pachyrhizi</name>
    <name type="common">Asian soybean rust disease fungus</name>
    <dbReference type="NCBI Taxonomy" id="170000"/>
    <lineage>
        <taxon>Eukaryota</taxon>
        <taxon>Fungi</taxon>
        <taxon>Dikarya</taxon>
        <taxon>Basidiomycota</taxon>
        <taxon>Pucciniomycotina</taxon>
        <taxon>Pucciniomycetes</taxon>
        <taxon>Pucciniales</taxon>
        <taxon>Phakopsoraceae</taxon>
        <taxon>Phakopsora</taxon>
    </lineage>
</organism>
<evidence type="ECO:0000313" key="18">
    <source>
        <dbReference type="EMBL" id="CAH7674391.1"/>
    </source>
</evidence>
<evidence type="ECO:0000256" key="2">
    <source>
        <dbReference type="ARBA" id="ARBA00002451"/>
    </source>
</evidence>
<proteinExistence type="predicted"/>
<feature type="chain" id="PRO_5043381596" description="tripeptidyl-peptidase II" evidence="16">
    <location>
        <begin position="27"/>
        <end position="669"/>
    </location>
</feature>
<dbReference type="GO" id="GO:0004252">
    <property type="term" value="F:serine-type endopeptidase activity"/>
    <property type="evidence" value="ECO:0007669"/>
    <property type="project" value="UniProtKB-UniRule"/>
</dbReference>
<comment type="subcellular location">
    <subcellularLocation>
        <location evidence="3">Secreted</location>
        <location evidence="3">Extracellular space</location>
    </subcellularLocation>
</comment>
<evidence type="ECO:0000256" key="13">
    <source>
        <dbReference type="ARBA" id="ARBA00023145"/>
    </source>
</evidence>
<dbReference type="GO" id="GO:0008240">
    <property type="term" value="F:tripeptidyl-peptidase activity"/>
    <property type="evidence" value="ECO:0007669"/>
    <property type="project" value="UniProtKB-EC"/>
</dbReference>
<evidence type="ECO:0000256" key="15">
    <source>
        <dbReference type="PROSITE-ProRule" id="PRU01032"/>
    </source>
</evidence>
<dbReference type="InterPro" id="IPR036852">
    <property type="entry name" value="Peptidase_S8/S53_dom_sf"/>
</dbReference>
<evidence type="ECO:0000256" key="6">
    <source>
        <dbReference type="ARBA" id="ARBA00022670"/>
    </source>
</evidence>
<feature type="signal peptide" evidence="16">
    <location>
        <begin position="1"/>
        <end position="26"/>
    </location>
</feature>
<keyword evidence="14" id="KW-0325">Glycoprotein</keyword>
<dbReference type="AlphaFoldDB" id="A0AAV0AWW8"/>
<keyword evidence="5" id="KW-0964">Secreted</keyword>
<evidence type="ECO:0000256" key="16">
    <source>
        <dbReference type="SAM" id="SignalP"/>
    </source>
</evidence>
<evidence type="ECO:0000256" key="10">
    <source>
        <dbReference type="ARBA" id="ARBA00022825"/>
    </source>
</evidence>
<keyword evidence="12" id="KW-0843">Virulence</keyword>
<dbReference type="FunFam" id="3.40.50.200:FF:000015">
    <property type="entry name" value="Tripeptidyl peptidase A"/>
    <property type="match status" value="1"/>
</dbReference>
<dbReference type="SUPFAM" id="SSF52743">
    <property type="entry name" value="Subtilisin-like"/>
    <property type="match status" value="1"/>
</dbReference>
<accession>A0AAV0AWW8</accession>
<keyword evidence="10 15" id="KW-0720">Serine protease</keyword>
<keyword evidence="9 15" id="KW-0378">Hydrolase</keyword>
<evidence type="ECO:0000256" key="5">
    <source>
        <dbReference type="ARBA" id="ARBA00022525"/>
    </source>
</evidence>
<evidence type="ECO:0000256" key="12">
    <source>
        <dbReference type="ARBA" id="ARBA00023026"/>
    </source>
</evidence>
<feature type="binding site" evidence="15">
    <location>
        <position position="605"/>
    </location>
    <ligand>
        <name>Ca(2+)</name>
        <dbReference type="ChEBI" id="CHEBI:29108"/>
    </ligand>
</feature>
<dbReference type="InterPro" id="IPR015366">
    <property type="entry name" value="S53_propep"/>
</dbReference>
<dbReference type="PANTHER" id="PTHR14218:SF15">
    <property type="entry name" value="TRIPEPTIDYL-PEPTIDASE 1"/>
    <property type="match status" value="1"/>
</dbReference>